<evidence type="ECO:0000256" key="2">
    <source>
        <dbReference type="ARBA" id="ARBA00022112"/>
    </source>
</evidence>
<sequence length="266" mass="29418">MGLTIQEVIDTLTEQIGQFPKGTDRLLYGDALSPVRGIAVAFMPTVQVLQQAISQGANLVIAHEGVFYRHEEIGLTDAAAKEPVFAAKRRLIEEMGLAVYRCHDSLHAMRPDVIMQGLLRELGWQEHVVEEQPTATMVSLPEGTVGTVAEWVKARLGLASLRLVGDPAMPCRRIGLLVGYRGGREQAVPLYESCGLDLILYGEGPEWETPEYVRDAIQLGQRKALLVLGHRESEQPGMKLLADWLSGWFPGTPVRFYSEEPVFTVV</sequence>
<dbReference type="PANTHER" id="PTHR13799">
    <property type="entry name" value="NGG1 INTERACTING FACTOR 3"/>
    <property type="match status" value="1"/>
</dbReference>
<dbReference type="SUPFAM" id="SSF102705">
    <property type="entry name" value="NIF3 (NGG1p interacting factor 3)-like"/>
    <property type="match status" value="1"/>
</dbReference>
<keyword evidence="5" id="KW-1185">Reference proteome</keyword>
<organism evidence="4 5">
    <name type="scientific">Cohnella boryungensis</name>
    <dbReference type="NCBI Taxonomy" id="768479"/>
    <lineage>
        <taxon>Bacteria</taxon>
        <taxon>Bacillati</taxon>
        <taxon>Bacillota</taxon>
        <taxon>Bacilli</taxon>
        <taxon>Bacillales</taxon>
        <taxon>Paenibacillaceae</taxon>
        <taxon>Cohnella</taxon>
    </lineage>
</organism>
<name>A0ABV8SK96_9BACL</name>
<keyword evidence="3" id="KW-0479">Metal-binding</keyword>
<dbReference type="PANTHER" id="PTHR13799:SF14">
    <property type="entry name" value="GTP CYCLOHYDROLASE 1 TYPE 2 HOMOLOG"/>
    <property type="match status" value="1"/>
</dbReference>
<dbReference type="Gene3D" id="3.40.1390.30">
    <property type="entry name" value="NIF3 (NGG1p interacting factor 3)-like"/>
    <property type="match status" value="1"/>
</dbReference>
<reference evidence="5" key="1">
    <citation type="journal article" date="2019" name="Int. J. Syst. Evol. Microbiol.">
        <title>The Global Catalogue of Microorganisms (GCM) 10K type strain sequencing project: providing services to taxonomists for standard genome sequencing and annotation.</title>
        <authorList>
            <consortium name="The Broad Institute Genomics Platform"/>
            <consortium name="The Broad Institute Genome Sequencing Center for Infectious Disease"/>
            <person name="Wu L."/>
            <person name="Ma J."/>
        </authorList>
    </citation>
    <scope>NUCLEOTIDE SEQUENCE [LARGE SCALE GENOMIC DNA]</scope>
    <source>
        <strain evidence="5">CGMCC 4.1641</strain>
    </source>
</reference>
<protein>
    <recommendedName>
        <fullName evidence="2">GTP cyclohydrolase 1 type 2 homolog</fullName>
    </recommendedName>
</protein>
<dbReference type="Pfam" id="PF01784">
    <property type="entry name" value="DUF34_NIF3"/>
    <property type="match status" value="1"/>
</dbReference>
<dbReference type="InterPro" id="IPR002678">
    <property type="entry name" value="DUF34/NIF3"/>
</dbReference>
<evidence type="ECO:0000313" key="5">
    <source>
        <dbReference type="Proteomes" id="UP001595755"/>
    </source>
</evidence>
<evidence type="ECO:0000256" key="3">
    <source>
        <dbReference type="ARBA" id="ARBA00022723"/>
    </source>
</evidence>
<comment type="similarity">
    <text evidence="1">Belongs to the GTP cyclohydrolase I type 2/NIF3 family.</text>
</comment>
<dbReference type="Proteomes" id="UP001595755">
    <property type="component" value="Unassembled WGS sequence"/>
</dbReference>
<evidence type="ECO:0000313" key="4">
    <source>
        <dbReference type="EMBL" id="MFC4306824.1"/>
    </source>
</evidence>
<dbReference type="InterPro" id="IPR036069">
    <property type="entry name" value="DUF34/NIF3_sf"/>
</dbReference>
<dbReference type="RefSeq" id="WP_204606042.1">
    <property type="nucleotide sequence ID" value="NZ_JBHSED010000067.1"/>
</dbReference>
<evidence type="ECO:0000256" key="1">
    <source>
        <dbReference type="ARBA" id="ARBA00006964"/>
    </source>
</evidence>
<comment type="caution">
    <text evidence="4">The sequence shown here is derived from an EMBL/GenBank/DDBJ whole genome shotgun (WGS) entry which is preliminary data.</text>
</comment>
<proteinExistence type="inferred from homology"/>
<gene>
    <name evidence="4" type="ORF">ACFO1S_25725</name>
</gene>
<accession>A0ABV8SK96</accession>
<dbReference type="EMBL" id="JBHSED010000067">
    <property type="protein sequence ID" value="MFC4306824.1"/>
    <property type="molecule type" value="Genomic_DNA"/>
</dbReference>